<feature type="transmembrane region" description="Helical" evidence="10">
    <location>
        <begin position="291"/>
        <end position="311"/>
    </location>
</feature>
<dbReference type="Proteomes" id="UP000271031">
    <property type="component" value="Unassembled WGS sequence"/>
</dbReference>
<keyword evidence="8 10" id="KW-0472">Membrane</keyword>
<dbReference type="GO" id="GO:0005886">
    <property type="term" value="C:plasma membrane"/>
    <property type="evidence" value="ECO:0007669"/>
    <property type="project" value="UniProtKB-SubCell"/>
</dbReference>
<evidence type="ECO:0000313" key="12">
    <source>
        <dbReference type="Proteomes" id="UP000271031"/>
    </source>
</evidence>
<evidence type="ECO:0000256" key="7">
    <source>
        <dbReference type="ARBA" id="ARBA00023133"/>
    </source>
</evidence>
<dbReference type="AlphaFoldDB" id="A0A3M8DEF6"/>
<protein>
    <recommendedName>
        <fullName evidence="10">Protoheme IX farnesyltransferase</fullName>
        <ecNumber evidence="10">2.5.1.141</ecNumber>
    </recommendedName>
    <alternativeName>
        <fullName evidence="10">Heme B farnesyltransferase</fullName>
    </alternativeName>
    <alternativeName>
        <fullName evidence="10">Heme O synthase</fullName>
    </alternativeName>
</protein>
<evidence type="ECO:0000256" key="6">
    <source>
        <dbReference type="ARBA" id="ARBA00022989"/>
    </source>
</evidence>
<dbReference type="HAMAP" id="MF_00154">
    <property type="entry name" value="CyoE_CtaB"/>
    <property type="match status" value="1"/>
</dbReference>
<comment type="catalytic activity">
    <reaction evidence="9 10">
        <text>heme b + (2E,6E)-farnesyl diphosphate + H2O = Fe(II)-heme o + diphosphate</text>
        <dbReference type="Rhea" id="RHEA:28070"/>
        <dbReference type="ChEBI" id="CHEBI:15377"/>
        <dbReference type="ChEBI" id="CHEBI:33019"/>
        <dbReference type="ChEBI" id="CHEBI:60344"/>
        <dbReference type="ChEBI" id="CHEBI:60530"/>
        <dbReference type="ChEBI" id="CHEBI:175763"/>
        <dbReference type="EC" id="2.5.1.141"/>
    </reaction>
</comment>
<proteinExistence type="inferred from homology"/>
<dbReference type="GO" id="GO:0048034">
    <property type="term" value="P:heme O biosynthetic process"/>
    <property type="evidence" value="ECO:0007669"/>
    <property type="project" value="UniProtKB-UniRule"/>
</dbReference>
<evidence type="ECO:0000256" key="10">
    <source>
        <dbReference type="HAMAP-Rule" id="MF_00154"/>
    </source>
</evidence>
<feature type="transmembrane region" description="Helical" evidence="10">
    <location>
        <begin position="109"/>
        <end position="131"/>
    </location>
</feature>
<dbReference type="NCBIfam" id="NF003349">
    <property type="entry name" value="PRK04375.1-2"/>
    <property type="match status" value="1"/>
</dbReference>
<accession>A0A3M8DEF6</accession>
<evidence type="ECO:0000256" key="8">
    <source>
        <dbReference type="ARBA" id="ARBA00023136"/>
    </source>
</evidence>
<feature type="transmembrane region" description="Helical" evidence="10">
    <location>
        <begin position="64"/>
        <end position="88"/>
    </location>
</feature>
<evidence type="ECO:0000256" key="5">
    <source>
        <dbReference type="ARBA" id="ARBA00022692"/>
    </source>
</evidence>
<dbReference type="GO" id="GO:0008495">
    <property type="term" value="F:protoheme IX farnesyltransferase activity"/>
    <property type="evidence" value="ECO:0007669"/>
    <property type="project" value="UniProtKB-UniRule"/>
</dbReference>
<dbReference type="RefSeq" id="WP_122919363.1">
    <property type="nucleotide sequence ID" value="NZ_RHHQ01000013.1"/>
</dbReference>
<evidence type="ECO:0000256" key="9">
    <source>
        <dbReference type="ARBA" id="ARBA00047690"/>
    </source>
</evidence>
<feature type="transmembrane region" description="Helical" evidence="10">
    <location>
        <begin position="137"/>
        <end position="154"/>
    </location>
</feature>
<evidence type="ECO:0000256" key="2">
    <source>
        <dbReference type="ARBA" id="ARBA00004919"/>
    </source>
</evidence>
<dbReference type="UniPathway" id="UPA00834">
    <property type="reaction ID" value="UER00712"/>
</dbReference>
<keyword evidence="5 10" id="KW-0812">Transmembrane</keyword>
<reference evidence="11 12" key="1">
    <citation type="submission" date="2018-10" db="EMBL/GenBank/DDBJ databases">
        <title>Phylogenomics of Brevibacillus.</title>
        <authorList>
            <person name="Dunlap C."/>
        </authorList>
    </citation>
    <scope>NUCLEOTIDE SEQUENCE [LARGE SCALE GENOMIC DNA]</scope>
    <source>
        <strain evidence="11 12">JCM 15716</strain>
    </source>
</reference>
<feature type="transmembrane region" description="Helical" evidence="10">
    <location>
        <begin position="187"/>
        <end position="205"/>
    </location>
</feature>
<feature type="transmembrane region" description="Helical" evidence="10">
    <location>
        <begin position="258"/>
        <end position="279"/>
    </location>
</feature>
<dbReference type="PANTHER" id="PTHR43448:SF2">
    <property type="entry name" value="PROTOHEME IX FARNESYLTRANSFERASE, MITOCHONDRIAL"/>
    <property type="match status" value="1"/>
</dbReference>
<dbReference type="EMBL" id="RHHQ01000013">
    <property type="protein sequence ID" value="RNB85951.1"/>
    <property type="molecule type" value="Genomic_DNA"/>
</dbReference>
<evidence type="ECO:0000256" key="4">
    <source>
        <dbReference type="ARBA" id="ARBA00022679"/>
    </source>
</evidence>
<dbReference type="PROSITE" id="PS00943">
    <property type="entry name" value="UBIA"/>
    <property type="match status" value="1"/>
</dbReference>
<dbReference type="InterPro" id="IPR044878">
    <property type="entry name" value="UbiA_sf"/>
</dbReference>
<comment type="pathway">
    <text evidence="2 10">Porphyrin-containing compound metabolism; heme O biosynthesis; heme O from protoheme: step 1/1.</text>
</comment>
<dbReference type="Gene3D" id="1.10.357.140">
    <property type="entry name" value="UbiA prenyltransferase"/>
    <property type="match status" value="1"/>
</dbReference>
<dbReference type="PANTHER" id="PTHR43448">
    <property type="entry name" value="PROTOHEME IX FARNESYLTRANSFERASE, MITOCHONDRIAL"/>
    <property type="match status" value="1"/>
</dbReference>
<dbReference type="OrthoDB" id="9814417at2"/>
<dbReference type="EC" id="2.5.1.141" evidence="10"/>
<dbReference type="CDD" id="cd13957">
    <property type="entry name" value="PT_UbiA_Cox10"/>
    <property type="match status" value="1"/>
</dbReference>
<dbReference type="NCBIfam" id="TIGR01473">
    <property type="entry name" value="cyoE_ctaB"/>
    <property type="match status" value="1"/>
</dbReference>
<comment type="caution">
    <text evidence="11">The sequence shown here is derived from an EMBL/GenBank/DDBJ whole genome shotgun (WGS) entry which is preliminary data.</text>
</comment>
<keyword evidence="7 10" id="KW-0350">Heme biosynthesis</keyword>
<keyword evidence="12" id="KW-1185">Reference proteome</keyword>
<comment type="similarity">
    <text evidence="10">Belongs to the UbiA prenyltransferase family. Protoheme IX farnesyltransferase subfamily.</text>
</comment>
<comment type="subcellular location">
    <subcellularLocation>
        <location evidence="1 10">Cell membrane</location>
        <topology evidence="1 10">Multi-pass membrane protein</topology>
    </subcellularLocation>
</comment>
<gene>
    <name evidence="11" type="primary">cyoE</name>
    <name evidence="10" type="synonym">ctaB</name>
    <name evidence="11" type="ORF">EDM56_18310</name>
</gene>
<evidence type="ECO:0000313" key="11">
    <source>
        <dbReference type="EMBL" id="RNB85951.1"/>
    </source>
</evidence>
<dbReference type="InterPro" id="IPR030470">
    <property type="entry name" value="UbiA_prenylTrfase_CS"/>
</dbReference>
<dbReference type="Pfam" id="PF01040">
    <property type="entry name" value="UbiA"/>
    <property type="match status" value="1"/>
</dbReference>
<dbReference type="InterPro" id="IPR006369">
    <property type="entry name" value="Protohaem_IX_farnesylTrfase"/>
</dbReference>
<feature type="transmembrane region" description="Helical" evidence="10">
    <location>
        <begin position="236"/>
        <end position="252"/>
    </location>
</feature>
<comment type="subunit">
    <text evidence="10">Interacts with CtaA.</text>
</comment>
<keyword evidence="4 10" id="KW-0808">Transferase</keyword>
<dbReference type="InterPro" id="IPR000537">
    <property type="entry name" value="UbiA_prenyltransferase"/>
</dbReference>
<dbReference type="NCBIfam" id="NF003348">
    <property type="entry name" value="PRK04375.1-1"/>
    <property type="match status" value="1"/>
</dbReference>
<feature type="transmembrane region" description="Helical" evidence="10">
    <location>
        <begin position="37"/>
        <end position="58"/>
    </location>
</feature>
<evidence type="ECO:0000256" key="1">
    <source>
        <dbReference type="ARBA" id="ARBA00004651"/>
    </source>
</evidence>
<organism evidence="11 12">
    <name type="scientific">Brevibacillus fluminis</name>
    <dbReference type="NCBI Taxonomy" id="511487"/>
    <lineage>
        <taxon>Bacteria</taxon>
        <taxon>Bacillati</taxon>
        <taxon>Bacillota</taxon>
        <taxon>Bacilli</taxon>
        <taxon>Bacillales</taxon>
        <taxon>Paenibacillaceae</taxon>
        <taxon>Brevibacillus</taxon>
    </lineage>
</organism>
<keyword evidence="3 10" id="KW-1003">Cell membrane</keyword>
<evidence type="ECO:0000256" key="3">
    <source>
        <dbReference type="ARBA" id="ARBA00022475"/>
    </source>
</evidence>
<keyword evidence="6 10" id="KW-1133">Transmembrane helix</keyword>
<dbReference type="FunFam" id="1.10.357.140:FF:000001">
    <property type="entry name" value="Protoheme IX farnesyltransferase"/>
    <property type="match status" value="1"/>
</dbReference>
<name>A0A3M8DEF6_9BACL</name>
<sequence>MDQPAVYEERMQSETSLASEHVDTPNQKATWRDYWQLCKPGIITSNLMTAFIGLWLAAAGTLQLALTINTLLGTALVIASGAALNNYWDRDIDTKMKRTKNRAVATGKISPRTALLFGLSLLVIGLLILTVLVNPLAAVWSLIGHVFYVLIYTPMKRVSSLNTVVGAISGATPPVIGWVAVTGHVDMGAWLLFLIIFIWQMPHFLSLAMMKVEEYGNAGLPMLPNVKGFEETKRQMFLWTGALVPASLLLFFHGNVGYIYLITALVLGIIYLVELFKGFHTKDDMAWARKLFGYSLIYLTAMCAAMFISAIQF</sequence>
<feature type="transmembrane region" description="Helical" evidence="10">
    <location>
        <begin position="161"/>
        <end position="181"/>
    </location>
</feature>
<comment type="miscellaneous">
    <text evidence="10">Carbon 2 of the heme B porphyrin ring is defined according to the Fischer nomenclature.</text>
</comment>
<comment type="function">
    <text evidence="10">Converts heme B (protoheme IX) to heme O by substitution of the vinyl group on carbon 2 of heme B porphyrin ring with a hydroxyethyl farnesyl side group.</text>
</comment>